<dbReference type="RefSeq" id="WP_146581528.1">
    <property type="nucleotide sequence ID" value="NZ_VOGX01000021.1"/>
</dbReference>
<evidence type="ECO:0000313" key="2">
    <source>
        <dbReference type="Proteomes" id="UP000318052"/>
    </source>
</evidence>
<keyword evidence="2" id="KW-1185">Reference proteome</keyword>
<gene>
    <name evidence="1" type="ORF">FRZ02_15000</name>
</gene>
<sequence length="125" mass="13612">MAARVSTPHLIGEPQVEGEFLPGTLDERLVDRLSRFLEGAEPVLFAPGTTPDPFSDSPATRVRVGVMTDGTWVWQLAWADYVQLHRVAPPRAFLEHAASLGFTAPEVGVERALDIARAEGIPLPE</sequence>
<organism evidence="1 2">
    <name type="scientific">Streptomyces albidoflavus</name>
    <dbReference type="NCBI Taxonomy" id="1886"/>
    <lineage>
        <taxon>Bacteria</taxon>
        <taxon>Bacillati</taxon>
        <taxon>Actinomycetota</taxon>
        <taxon>Actinomycetes</taxon>
        <taxon>Kitasatosporales</taxon>
        <taxon>Streptomycetaceae</taxon>
        <taxon>Streptomyces</taxon>
        <taxon>Streptomyces albidoflavus group</taxon>
    </lineage>
</organism>
<name>A0ABY3H175_9ACTN</name>
<dbReference type="EMBL" id="VOGX01000021">
    <property type="protein sequence ID" value="TWV24780.1"/>
    <property type="molecule type" value="Genomic_DNA"/>
</dbReference>
<comment type="caution">
    <text evidence="1">The sequence shown here is derived from an EMBL/GenBank/DDBJ whole genome shotgun (WGS) entry which is preliminary data.</text>
</comment>
<dbReference type="Proteomes" id="UP000318052">
    <property type="component" value="Unassembled WGS sequence"/>
</dbReference>
<accession>A0ABY3H175</accession>
<protein>
    <submittedName>
        <fullName evidence="1">Uncharacterized protein</fullName>
    </submittedName>
</protein>
<reference evidence="2" key="1">
    <citation type="journal article" date="2019" name="Microbiol. Resour. Announc.">
        <title>Draft Genomic Sequences of Streptomyces misionensis and Streptomyces albidoflavus, bacteria applied for phytopathogen biocontrol.</title>
        <authorList>
            <person name="Pylro V."/>
            <person name="Dias A."/>
            <person name="Andreote F."/>
            <person name="Varani A."/>
            <person name="Andreote C."/>
            <person name="Bernardo E."/>
            <person name="Martins T."/>
        </authorList>
    </citation>
    <scope>NUCLEOTIDE SEQUENCE [LARGE SCALE GENOMIC DNA]</scope>
    <source>
        <strain evidence="2">77</strain>
    </source>
</reference>
<proteinExistence type="predicted"/>
<evidence type="ECO:0000313" key="1">
    <source>
        <dbReference type="EMBL" id="TWV24780.1"/>
    </source>
</evidence>